<protein>
    <submittedName>
        <fullName evidence="4">Response regulator</fullName>
    </submittedName>
</protein>
<keyword evidence="1 2" id="KW-0597">Phosphoprotein</keyword>
<dbReference type="PROSITE" id="PS50110">
    <property type="entry name" value="RESPONSE_REGULATORY"/>
    <property type="match status" value="1"/>
</dbReference>
<dbReference type="RefSeq" id="WP_147032350.1">
    <property type="nucleotide sequence ID" value="NZ_CP042436.1"/>
</dbReference>
<keyword evidence="5" id="KW-1185">Reference proteome</keyword>
<dbReference type="EMBL" id="CP042436">
    <property type="protein sequence ID" value="QEC63776.1"/>
    <property type="molecule type" value="Genomic_DNA"/>
</dbReference>
<dbReference type="InterPro" id="IPR001789">
    <property type="entry name" value="Sig_transdc_resp-reg_receiver"/>
</dbReference>
<feature type="domain" description="Response regulatory" evidence="3">
    <location>
        <begin position="4"/>
        <end position="117"/>
    </location>
</feature>
<dbReference type="GO" id="GO:0000160">
    <property type="term" value="P:phosphorelay signal transduction system"/>
    <property type="evidence" value="ECO:0007669"/>
    <property type="project" value="InterPro"/>
</dbReference>
<accession>A0A5B8UZR2</accession>
<evidence type="ECO:0000256" key="2">
    <source>
        <dbReference type="PROSITE-ProRule" id="PRU00169"/>
    </source>
</evidence>
<dbReference type="PANTHER" id="PTHR44591">
    <property type="entry name" value="STRESS RESPONSE REGULATOR PROTEIN 1"/>
    <property type="match status" value="1"/>
</dbReference>
<reference evidence="4 5" key="1">
    <citation type="journal article" date="2017" name="Curr. Microbiol.">
        <title>Mucilaginibacter ginsenosidivorans sp. nov., Isolated from Soil of Ginseng Field.</title>
        <authorList>
            <person name="Kim M.M."/>
            <person name="Siddiqi M.Z."/>
            <person name="Im W.T."/>
        </authorList>
    </citation>
    <scope>NUCLEOTIDE SEQUENCE [LARGE SCALE GENOMIC DNA]</scope>
    <source>
        <strain evidence="4 5">Gsoil 3017</strain>
    </source>
</reference>
<dbReference type="SUPFAM" id="SSF52172">
    <property type="entry name" value="CheY-like"/>
    <property type="match status" value="1"/>
</dbReference>
<gene>
    <name evidence="4" type="ORF">FRZ54_14750</name>
</gene>
<evidence type="ECO:0000313" key="4">
    <source>
        <dbReference type="EMBL" id="QEC63776.1"/>
    </source>
</evidence>
<evidence type="ECO:0000256" key="1">
    <source>
        <dbReference type="ARBA" id="ARBA00022553"/>
    </source>
</evidence>
<dbReference type="SMART" id="SM00448">
    <property type="entry name" value="REC"/>
    <property type="match status" value="1"/>
</dbReference>
<evidence type="ECO:0000259" key="3">
    <source>
        <dbReference type="PROSITE" id="PS50110"/>
    </source>
</evidence>
<dbReference type="InterPro" id="IPR011006">
    <property type="entry name" value="CheY-like_superfamily"/>
</dbReference>
<dbReference type="Gene3D" id="3.40.50.2300">
    <property type="match status" value="1"/>
</dbReference>
<dbReference type="InterPro" id="IPR050595">
    <property type="entry name" value="Bact_response_regulator"/>
</dbReference>
<dbReference type="OrthoDB" id="710898at2"/>
<sequence length="118" mass="12875">MRKKILIVDDDHDILEVLQHIAVSQGVEPVAKDSHVTLAEIEELDPALILLDHMLPIISGGDICRQIKSHASIKHIPVVLISAVVNLSQLAAMCGADFFLSKPFDLEELTGLIRSYAG</sequence>
<name>A0A5B8UZR2_9SPHI</name>
<dbReference type="Pfam" id="PF00072">
    <property type="entry name" value="Response_reg"/>
    <property type="match status" value="1"/>
</dbReference>
<dbReference type="AlphaFoldDB" id="A0A5B8UZR2"/>
<organism evidence="4 5">
    <name type="scientific">Mucilaginibacter ginsenosidivorans</name>
    <dbReference type="NCBI Taxonomy" id="398053"/>
    <lineage>
        <taxon>Bacteria</taxon>
        <taxon>Pseudomonadati</taxon>
        <taxon>Bacteroidota</taxon>
        <taxon>Sphingobacteriia</taxon>
        <taxon>Sphingobacteriales</taxon>
        <taxon>Sphingobacteriaceae</taxon>
        <taxon>Mucilaginibacter</taxon>
    </lineage>
</organism>
<proteinExistence type="predicted"/>
<feature type="modified residue" description="4-aspartylphosphate" evidence="2">
    <location>
        <position position="52"/>
    </location>
</feature>
<evidence type="ECO:0000313" key="5">
    <source>
        <dbReference type="Proteomes" id="UP000321479"/>
    </source>
</evidence>
<dbReference type="KEGG" id="mgin:FRZ54_14750"/>
<dbReference type="Proteomes" id="UP000321479">
    <property type="component" value="Chromosome"/>
</dbReference>
<dbReference type="PANTHER" id="PTHR44591:SF3">
    <property type="entry name" value="RESPONSE REGULATORY DOMAIN-CONTAINING PROTEIN"/>
    <property type="match status" value="1"/>
</dbReference>